<evidence type="ECO:0000256" key="5">
    <source>
        <dbReference type="ARBA" id="ARBA00023030"/>
    </source>
</evidence>
<dbReference type="InterPro" id="IPR018049">
    <property type="entry name" value="IL-7/IL-9_CS"/>
</dbReference>
<evidence type="ECO:0000256" key="6">
    <source>
        <dbReference type="ARBA" id="ARBA00023180"/>
    </source>
</evidence>
<dbReference type="PROSITE" id="PS00255">
    <property type="entry name" value="INTERLEUKIN_7_9"/>
    <property type="match status" value="1"/>
</dbReference>
<dbReference type="GO" id="GO:0005126">
    <property type="term" value="F:cytokine receptor binding"/>
    <property type="evidence" value="ECO:0007669"/>
    <property type="project" value="InterPro"/>
</dbReference>
<keyword evidence="6" id="KW-0325">Glycoprotein</keyword>
<protein>
    <submittedName>
        <fullName evidence="7">Uncharacterized protein</fullName>
    </submittedName>
</protein>
<dbReference type="GO" id="GO:0005125">
    <property type="term" value="F:cytokine activity"/>
    <property type="evidence" value="ECO:0007669"/>
    <property type="project" value="UniProtKB-KW"/>
</dbReference>
<dbReference type="EMBL" id="JQ844164">
    <property type="protein sequence ID" value="AGS51535.1"/>
    <property type="molecule type" value="Genomic_DNA"/>
</dbReference>
<keyword evidence="3" id="KW-0964">Secreted</keyword>
<name>A0A806JXU0_9BACT</name>
<sequence>MREQAKIRCKFVLRENSDKTRSKDKIQETKTEPLNDASFLKKLLKKSLHKFKKLT</sequence>
<keyword evidence="5" id="KW-0339">Growth factor</keyword>
<dbReference type="GO" id="GO:0008083">
    <property type="term" value="F:growth factor activity"/>
    <property type="evidence" value="ECO:0007669"/>
    <property type="project" value="UniProtKB-KW"/>
</dbReference>
<evidence type="ECO:0000256" key="2">
    <source>
        <dbReference type="ARBA" id="ARBA00022514"/>
    </source>
</evidence>
<dbReference type="GO" id="GO:0005615">
    <property type="term" value="C:extracellular space"/>
    <property type="evidence" value="ECO:0007669"/>
    <property type="project" value="UniProtKB-KW"/>
</dbReference>
<evidence type="ECO:0000256" key="3">
    <source>
        <dbReference type="ARBA" id="ARBA00022525"/>
    </source>
</evidence>
<evidence type="ECO:0000256" key="4">
    <source>
        <dbReference type="ARBA" id="ARBA00022729"/>
    </source>
</evidence>
<comment type="subcellular location">
    <subcellularLocation>
        <location evidence="1">Secreted</location>
    </subcellularLocation>
</comment>
<keyword evidence="4" id="KW-0732">Signal</keyword>
<evidence type="ECO:0000256" key="1">
    <source>
        <dbReference type="ARBA" id="ARBA00004613"/>
    </source>
</evidence>
<organism evidence="7">
    <name type="scientific">uncultured bacterium contig00004</name>
    <dbReference type="NCBI Taxonomy" id="1181496"/>
    <lineage>
        <taxon>Bacteria</taxon>
        <taxon>environmental samples</taxon>
    </lineage>
</organism>
<dbReference type="AlphaFoldDB" id="A0A806JXU0"/>
<evidence type="ECO:0000313" key="7">
    <source>
        <dbReference type="EMBL" id="AGS51535.1"/>
    </source>
</evidence>
<keyword evidence="2" id="KW-0202">Cytokine</keyword>
<dbReference type="GO" id="GO:0006955">
    <property type="term" value="P:immune response"/>
    <property type="evidence" value="ECO:0007669"/>
    <property type="project" value="InterPro"/>
</dbReference>
<proteinExistence type="predicted"/>
<reference evidence="7" key="1">
    <citation type="submission" date="2012-03" db="EMBL/GenBank/DDBJ databases">
        <title>Functional metagenomics reveals considerable lignocellulase gene clusters in the gut microbiome of a wood-feeding higher termite.</title>
        <authorList>
            <person name="Liu N."/>
        </authorList>
    </citation>
    <scope>NUCLEOTIDE SEQUENCE</scope>
</reference>
<accession>A0A806JXU0</accession>